<keyword evidence="1" id="KW-0472">Membrane</keyword>
<gene>
    <name evidence="2" type="ORF">SAMN05660297_03548</name>
</gene>
<reference evidence="2 3" key="1">
    <citation type="submission" date="2016-10" db="EMBL/GenBank/DDBJ databases">
        <authorList>
            <person name="de Groot N.N."/>
        </authorList>
    </citation>
    <scope>NUCLEOTIDE SEQUENCE [LARGE SCALE GENOMIC DNA]</scope>
    <source>
        <strain evidence="2 3">DSM 18979</strain>
    </source>
</reference>
<dbReference type="AlphaFoldDB" id="A0A1I0H8F2"/>
<dbReference type="EMBL" id="FOHU01000036">
    <property type="protein sequence ID" value="SET80041.1"/>
    <property type="molecule type" value="Genomic_DNA"/>
</dbReference>
<proteinExistence type="predicted"/>
<feature type="transmembrane region" description="Helical" evidence="1">
    <location>
        <begin position="105"/>
        <end position="123"/>
    </location>
</feature>
<dbReference type="Proteomes" id="UP000199568">
    <property type="component" value="Unassembled WGS sequence"/>
</dbReference>
<dbReference type="OrthoDB" id="1956655at2"/>
<keyword evidence="1" id="KW-0812">Transmembrane</keyword>
<keyword evidence="3" id="KW-1185">Reference proteome</keyword>
<evidence type="ECO:0000313" key="3">
    <source>
        <dbReference type="Proteomes" id="UP000199568"/>
    </source>
</evidence>
<keyword evidence="1" id="KW-1133">Transmembrane helix</keyword>
<evidence type="ECO:0000256" key="1">
    <source>
        <dbReference type="SAM" id="Phobius"/>
    </source>
</evidence>
<organism evidence="2 3">
    <name type="scientific">Natronincola peptidivorans</name>
    <dbReference type="NCBI Taxonomy" id="426128"/>
    <lineage>
        <taxon>Bacteria</taxon>
        <taxon>Bacillati</taxon>
        <taxon>Bacillota</taxon>
        <taxon>Clostridia</taxon>
        <taxon>Peptostreptococcales</taxon>
        <taxon>Natronincolaceae</taxon>
        <taxon>Natronincola</taxon>
    </lineage>
</organism>
<accession>A0A1I0H8F2</accession>
<dbReference type="STRING" id="426128.SAMN05660297_03548"/>
<evidence type="ECO:0000313" key="2">
    <source>
        <dbReference type="EMBL" id="SET80041.1"/>
    </source>
</evidence>
<protein>
    <submittedName>
        <fullName evidence="2">Uncharacterized protein</fullName>
    </submittedName>
</protein>
<name>A0A1I0H8F2_9FIRM</name>
<sequence length="145" mass="16168">MAEIVNAKGGYTLDFIMVPSEHIGKFNDFMAQYGDRSDYEIFQEIAETKSQLSQDLLNQHIKNLDALSQMNGFVTNTNKQRIAAVKEVLSEGTGSSTDSIVDSQFFFGGTSLLLWFLILAAIWRRPFGGYGGGFFGRPGFGRPFY</sequence>
<dbReference type="RefSeq" id="WP_090446955.1">
    <property type="nucleotide sequence ID" value="NZ_FOHU01000036.1"/>
</dbReference>